<evidence type="ECO:0000256" key="3">
    <source>
        <dbReference type="ARBA" id="ARBA00022759"/>
    </source>
</evidence>
<evidence type="ECO:0000256" key="4">
    <source>
        <dbReference type="ARBA" id="ARBA00022801"/>
    </source>
</evidence>
<accession>A0A9Q3L6X9</accession>
<protein>
    <recommendedName>
        <fullName evidence="8">CRISPR-associated endonuclease Cas1</fullName>
        <ecNumber evidence="8">3.1.-.-</ecNumber>
    </recommendedName>
</protein>
<evidence type="ECO:0000256" key="1">
    <source>
        <dbReference type="ARBA" id="ARBA00022722"/>
    </source>
</evidence>
<comment type="function">
    <text evidence="8">CRISPR (clustered regularly interspaced short palindromic repeat), is an adaptive immune system that provides protection against mobile genetic elements (viruses, transposable elements and conjugative plasmids). CRISPR clusters contain spacers, sequences complementary to antecedent mobile elements, and target invading nucleic acids. CRISPR clusters are transcribed and processed into CRISPR RNA (crRNA). Acts as a dsDNA endonuclease. Involved in the integration of spacer DNA into the CRISPR cassette.</text>
</comment>
<evidence type="ECO:0000256" key="8">
    <source>
        <dbReference type="HAMAP-Rule" id="MF_01470"/>
    </source>
</evidence>
<comment type="similarity">
    <text evidence="8">Belongs to the CRISPR-associated endonuclease Cas1 family.</text>
</comment>
<keyword evidence="8" id="KW-0464">Manganese</keyword>
<reference evidence="9" key="1">
    <citation type="journal article" date="2021" name="Genes Genomics">
        <title>Comparative genomic analysis of Mycoplasma anatis strains.</title>
        <authorList>
            <person name="Zhou Q."/>
            <person name="Mai K."/>
            <person name="Yang D."/>
            <person name="Liu J."/>
            <person name="Yan Z."/>
            <person name="Luo C."/>
            <person name="Tan Y."/>
            <person name="Cao S."/>
            <person name="Zhou Q."/>
            <person name="Chen L."/>
            <person name="Chen F."/>
        </authorList>
    </citation>
    <scope>NUCLEOTIDE SEQUENCE</scope>
    <source>
        <strain evidence="9">DP07</strain>
    </source>
</reference>
<comment type="caution">
    <text evidence="9">The sequence shown here is derived from an EMBL/GenBank/DDBJ whole genome shotgun (WGS) entry which is preliminary data.</text>
</comment>
<dbReference type="GO" id="GO:0046872">
    <property type="term" value="F:metal ion binding"/>
    <property type="evidence" value="ECO:0007669"/>
    <property type="project" value="UniProtKB-UniRule"/>
</dbReference>
<evidence type="ECO:0000256" key="5">
    <source>
        <dbReference type="ARBA" id="ARBA00022842"/>
    </source>
</evidence>
<dbReference type="GO" id="GO:0003677">
    <property type="term" value="F:DNA binding"/>
    <property type="evidence" value="ECO:0007669"/>
    <property type="project" value="UniProtKB-KW"/>
</dbReference>
<dbReference type="GO" id="GO:0043571">
    <property type="term" value="P:maintenance of CRISPR repeat elements"/>
    <property type="evidence" value="ECO:0007669"/>
    <property type="project" value="UniProtKB-UniRule"/>
</dbReference>
<gene>
    <name evidence="8 9" type="primary">cas1</name>
    <name evidence="9" type="ORF">MADP07_00280</name>
</gene>
<keyword evidence="6 8" id="KW-0051">Antiviral defense</keyword>
<sequence length="298" mass="34949">MKKVIEINITDYISVFLNNLLVKSDNGNITIPLKQIETLILNNSRSNVSVSLISNIIKEDINFIICDEKHLPIASIIRINGNYDNSRFIKQLSWTNEFKAKIWKEIIKLKIQNSFNLLQELDLFKTIDDCKKFLEYRNNVLEGDLTNREGHAAKVYFNLLFGKNFDRRSENKINHALNYGYSILLTYISRCLISSGLDNRVSIWHNSKFNSLALACDLIEPFRSQVDYLVYKMYINEEQGSLDNFKEGLFNLLDMKVSFNGKMIKFQKMISQFIHNFEKLNYQDFIADFIKWEECELS</sequence>
<dbReference type="NCBIfam" id="TIGR03639">
    <property type="entry name" value="cas1_NMENI"/>
    <property type="match status" value="1"/>
</dbReference>
<evidence type="ECO:0000256" key="2">
    <source>
        <dbReference type="ARBA" id="ARBA00022723"/>
    </source>
</evidence>
<dbReference type="GO" id="GO:0051607">
    <property type="term" value="P:defense response to virus"/>
    <property type="evidence" value="ECO:0007669"/>
    <property type="project" value="UniProtKB-UniRule"/>
</dbReference>
<keyword evidence="4 8" id="KW-0378">Hydrolase</keyword>
<dbReference type="PANTHER" id="PTHR34353">
    <property type="entry name" value="CRISPR-ASSOCIATED ENDONUCLEASE CAS1 1"/>
    <property type="match status" value="1"/>
</dbReference>
<dbReference type="GO" id="GO:0004520">
    <property type="term" value="F:DNA endonuclease activity"/>
    <property type="evidence" value="ECO:0007669"/>
    <property type="project" value="InterPro"/>
</dbReference>
<evidence type="ECO:0000256" key="7">
    <source>
        <dbReference type="ARBA" id="ARBA00038592"/>
    </source>
</evidence>
<dbReference type="RefSeq" id="WP_218675382.1">
    <property type="nucleotide sequence ID" value="NZ_JABZFD010000001.1"/>
</dbReference>
<dbReference type="Proteomes" id="UP000746160">
    <property type="component" value="Unassembled WGS sequence"/>
</dbReference>
<dbReference type="PANTHER" id="PTHR34353:SF2">
    <property type="entry name" value="CRISPR-ASSOCIATED ENDONUCLEASE CAS1 1"/>
    <property type="match status" value="1"/>
</dbReference>
<keyword evidence="8" id="KW-0238">DNA-binding</keyword>
<dbReference type="NCBIfam" id="TIGR00287">
    <property type="entry name" value="cas1"/>
    <property type="match status" value="1"/>
</dbReference>
<evidence type="ECO:0000256" key="6">
    <source>
        <dbReference type="ARBA" id="ARBA00023118"/>
    </source>
</evidence>
<evidence type="ECO:0000313" key="9">
    <source>
        <dbReference type="EMBL" id="MBW0602558.1"/>
    </source>
</evidence>
<organism evidence="9 10">
    <name type="scientific">Mycoplasmopsis anatis</name>
    <dbReference type="NCBI Taxonomy" id="171279"/>
    <lineage>
        <taxon>Bacteria</taxon>
        <taxon>Bacillati</taxon>
        <taxon>Mycoplasmatota</taxon>
        <taxon>Mycoplasmoidales</taxon>
        <taxon>Metamycoplasmataceae</taxon>
        <taxon>Mycoplasmopsis</taxon>
    </lineage>
</organism>
<dbReference type="HAMAP" id="MF_01470">
    <property type="entry name" value="Cas1"/>
    <property type="match status" value="1"/>
</dbReference>
<keyword evidence="3 8" id="KW-0255">Endonuclease</keyword>
<feature type="binding site" evidence="8">
    <location>
        <position position="149"/>
    </location>
    <ligand>
        <name>Mn(2+)</name>
        <dbReference type="ChEBI" id="CHEBI:29035"/>
    </ligand>
</feature>
<comment type="cofactor">
    <cofactor evidence="8">
        <name>Mg(2+)</name>
        <dbReference type="ChEBI" id="CHEBI:18420"/>
    </cofactor>
    <cofactor evidence="8">
        <name>Mn(2+)</name>
        <dbReference type="ChEBI" id="CHEBI:29035"/>
    </cofactor>
</comment>
<keyword evidence="5 8" id="KW-0460">Magnesium</keyword>
<dbReference type="AlphaFoldDB" id="A0A9Q3L6X9"/>
<keyword evidence="2 8" id="KW-0479">Metal-binding</keyword>
<feature type="binding site" evidence="8">
    <location>
        <position position="205"/>
    </location>
    <ligand>
        <name>Mn(2+)</name>
        <dbReference type="ChEBI" id="CHEBI:29035"/>
    </ligand>
</feature>
<dbReference type="InterPro" id="IPR019855">
    <property type="entry name" value="CRISPR-assoc_Cas1_NMENI"/>
</dbReference>
<proteinExistence type="inferred from homology"/>
<evidence type="ECO:0000313" key="10">
    <source>
        <dbReference type="Proteomes" id="UP000746160"/>
    </source>
</evidence>
<name>A0A9Q3L6X9_9BACT</name>
<dbReference type="EMBL" id="JABZFG010000003">
    <property type="protein sequence ID" value="MBW0602558.1"/>
    <property type="molecule type" value="Genomic_DNA"/>
</dbReference>
<feature type="binding site" evidence="8">
    <location>
        <position position="220"/>
    </location>
    <ligand>
        <name>Mn(2+)</name>
        <dbReference type="ChEBI" id="CHEBI:29035"/>
    </ligand>
</feature>
<dbReference type="InterPro" id="IPR002729">
    <property type="entry name" value="CRISPR-assoc_Cas1"/>
</dbReference>
<dbReference type="Pfam" id="PF01867">
    <property type="entry name" value="Cas_Cas1"/>
    <property type="match status" value="1"/>
</dbReference>
<dbReference type="InterPro" id="IPR050646">
    <property type="entry name" value="Cas1"/>
</dbReference>
<keyword evidence="1 8" id="KW-0540">Nuclease</keyword>
<dbReference type="EC" id="3.1.-.-" evidence="8"/>
<dbReference type="GO" id="GO:0016787">
    <property type="term" value="F:hydrolase activity"/>
    <property type="evidence" value="ECO:0007669"/>
    <property type="project" value="UniProtKB-KW"/>
</dbReference>
<comment type="subunit">
    <text evidence="7 8">Homodimer, forms a heterotetramer with a Cas2 homodimer.</text>
</comment>